<dbReference type="PANTHER" id="PTHR24416:SF611">
    <property type="entry name" value="TYROSINE-PROTEIN KINASE TRANSMEMBRANE RECEPTOR ROR"/>
    <property type="match status" value="1"/>
</dbReference>
<dbReference type="SUPFAM" id="SSF56112">
    <property type="entry name" value="Protein kinase-like (PK-like)"/>
    <property type="match status" value="1"/>
</dbReference>
<keyword evidence="3" id="KW-0472">Membrane</keyword>
<comment type="subcellular location">
    <subcellularLocation>
        <location evidence="1">Membrane</location>
        <topology evidence="1">Single-pass membrane protein</topology>
    </subcellularLocation>
</comment>
<dbReference type="Pfam" id="PF07714">
    <property type="entry name" value="PK_Tyr_Ser-Thr"/>
    <property type="match status" value="1"/>
</dbReference>
<name>A0A1D2MC88_ORCCI</name>
<reference evidence="5 6" key="1">
    <citation type="journal article" date="2016" name="Genome Biol. Evol.">
        <title>Gene Family Evolution Reflects Adaptation to Soil Environmental Stressors in the Genome of the Collembolan Orchesella cincta.</title>
        <authorList>
            <person name="Faddeeva-Vakhrusheva A."/>
            <person name="Derks M.F."/>
            <person name="Anvar S.Y."/>
            <person name="Agamennone V."/>
            <person name="Suring W."/>
            <person name="Smit S."/>
            <person name="van Straalen N.M."/>
            <person name="Roelofs D."/>
        </authorList>
    </citation>
    <scope>NUCLEOTIDE SEQUENCE [LARGE SCALE GENOMIC DNA]</scope>
    <source>
        <tissue evidence="5">Mixed pool</tissue>
    </source>
</reference>
<dbReference type="GO" id="GO:0007169">
    <property type="term" value="P:cell surface receptor protein tyrosine kinase signaling pathway"/>
    <property type="evidence" value="ECO:0007669"/>
    <property type="project" value="TreeGrafter"/>
</dbReference>
<dbReference type="InterPro" id="IPR001245">
    <property type="entry name" value="Ser-Thr/Tyr_kinase_cat_dom"/>
</dbReference>
<keyword evidence="5" id="KW-0808">Transferase</keyword>
<dbReference type="GO" id="GO:0005886">
    <property type="term" value="C:plasma membrane"/>
    <property type="evidence" value="ECO:0007669"/>
    <property type="project" value="TreeGrafter"/>
</dbReference>
<dbReference type="AlphaFoldDB" id="A0A1D2MC88"/>
<evidence type="ECO:0000256" key="3">
    <source>
        <dbReference type="SAM" id="Phobius"/>
    </source>
</evidence>
<keyword evidence="6" id="KW-1185">Reference proteome</keyword>
<feature type="domain" description="Protein kinase" evidence="4">
    <location>
        <begin position="392"/>
        <end position="567"/>
    </location>
</feature>
<keyword evidence="3" id="KW-1133">Transmembrane helix</keyword>
<protein>
    <submittedName>
        <fullName evidence="5">Receptor-type tyrosine-protein kinase FLT3</fullName>
    </submittedName>
</protein>
<evidence type="ECO:0000259" key="4">
    <source>
        <dbReference type="PROSITE" id="PS50011"/>
    </source>
</evidence>
<keyword evidence="2" id="KW-0067">ATP-binding</keyword>
<feature type="transmembrane region" description="Helical" evidence="3">
    <location>
        <begin position="319"/>
        <end position="339"/>
    </location>
</feature>
<dbReference type="InterPro" id="IPR011009">
    <property type="entry name" value="Kinase-like_dom_sf"/>
</dbReference>
<dbReference type="EMBL" id="LJIJ01001889">
    <property type="protein sequence ID" value="ODM90595.1"/>
    <property type="molecule type" value="Genomic_DNA"/>
</dbReference>
<proteinExistence type="predicted"/>
<feature type="binding site" evidence="2">
    <location>
        <position position="425"/>
    </location>
    <ligand>
        <name>ATP</name>
        <dbReference type="ChEBI" id="CHEBI:30616"/>
    </ligand>
</feature>
<evidence type="ECO:0000313" key="6">
    <source>
        <dbReference type="Proteomes" id="UP000094527"/>
    </source>
</evidence>
<keyword evidence="3" id="KW-0812">Transmembrane</keyword>
<dbReference type="PROSITE" id="PS00107">
    <property type="entry name" value="PROTEIN_KINASE_ATP"/>
    <property type="match status" value="1"/>
</dbReference>
<evidence type="ECO:0000313" key="5">
    <source>
        <dbReference type="EMBL" id="ODM90595.1"/>
    </source>
</evidence>
<dbReference type="PROSITE" id="PS50011">
    <property type="entry name" value="PROTEIN_KINASE_DOM"/>
    <property type="match status" value="1"/>
</dbReference>
<dbReference type="Proteomes" id="UP000094527">
    <property type="component" value="Unassembled WGS sequence"/>
</dbReference>
<dbReference type="InterPro" id="IPR050122">
    <property type="entry name" value="RTK"/>
</dbReference>
<dbReference type="Gene3D" id="3.30.200.20">
    <property type="entry name" value="Phosphorylase Kinase, domain 1"/>
    <property type="match status" value="1"/>
</dbReference>
<keyword evidence="5" id="KW-0675">Receptor</keyword>
<dbReference type="GO" id="GO:0004714">
    <property type="term" value="F:transmembrane receptor protein tyrosine kinase activity"/>
    <property type="evidence" value="ECO:0007669"/>
    <property type="project" value="TreeGrafter"/>
</dbReference>
<dbReference type="GO" id="GO:0043235">
    <property type="term" value="C:receptor complex"/>
    <property type="evidence" value="ECO:0007669"/>
    <property type="project" value="TreeGrafter"/>
</dbReference>
<gene>
    <name evidence="5" type="ORF">Ocin01_16086</name>
</gene>
<dbReference type="InterPro" id="IPR017441">
    <property type="entry name" value="Protein_kinase_ATP_BS"/>
</dbReference>
<comment type="caution">
    <text evidence="5">The sequence shown here is derived from an EMBL/GenBank/DDBJ whole genome shotgun (WGS) entry which is preliminary data.</text>
</comment>
<keyword evidence="5" id="KW-0418">Kinase</keyword>
<evidence type="ECO:0000256" key="2">
    <source>
        <dbReference type="PROSITE-ProRule" id="PRU10141"/>
    </source>
</evidence>
<keyword evidence="2" id="KW-0547">Nucleotide-binding</keyword>
<dbReference type="GO" id="GO:0005524">
    <property type="term" value="F:ATP binding"/>
    <property type="evidence" value="ECO:0007669"/>
    <property type="project" value="UniProtKB-UniRule"/>
</dbReference>
<dbReference type="STRING" id="48709.A0A1D2MC88"/>
<accession>A0A1D2MC88</accession>
<dbReference type="PANTHER" id="PTHR24416">
    <property type="entry name" value="TYROSINE-PROTEIN KINASE RECEPTOR"/>
    <property type="match status" value="1"/>
</dbReference>
<sequence>MGRGVVLCCYLQLQPTEHKRGERKLYLETRLMNLIRGKKWRPQKKFTGKSIPSMRFKRLYSISLQIPVEVLLTFRLTVLGNDTNFTKIDLLNRLADDANEVSTRNTKMLLFQYNFSNFENVEIMKTSLTYVYTLSNTSYTFEADFPITKSLNSSRVLPTILPHLRRLFNQVYGVNDWQQKPETSTSCTAIWFEKCAQMVAGHDQDISTVFRTTAILQEIAITVNVLHNSDSVKYLEDIHLWTLKFNMSEVFNQAFDIPLNRNLVIRQNRWRRVVENTSHYNNYSQFVLEEKRAALHKLQLEVESGTNQCDNGHENQSDMWLLILWITPILIVVVFVVSLMMRESLRQKLVTVLLKPGDLKILYDNAAFNNQKNEVDYQYNKELELSKKDFKIEKNTVLGSGTFGIVYQGNVHRTTGEANIIVAVKTTQPSSPLTAITGMVSEIEVMSHLGRHDNIVNLVGIYTKSIRKGKIYLFLELCSLGSLDKYLRDKISMPNEEFTSVSVSADLYRWSCEISNAMDFLCLKRVLNYAKMLEYGSFQASHIFATEVKFALMPIHFMEKSLLYYYH</sequence>
<evidence type="ECO:0000256" key="1">
    <source>
        <dbReference type="ARBA" id="ARBA00004167"/>
    </source>
</evidence>
<dbReference type="InterPro" id="IPR000719">
    <property type="entry name" value="Prot_kinase_dom"/>
</dbReference>
<organism evidence="5 6">
    <name type="scientific">Orchesella cincta</name>
    <name type="common">Springtail</name>
    <name type="synonym">Podura cincta</name>
    <dbReference type="NCBI Taxonomy" id="48709"/>
    <lineage>
        <taxon>Eukaryota</taxon>
        <taxon>Metazoa</taxon>
        <taxon>Ecdysozoa</taxon>
        <taxon>Arthropoda</taxon>
        <taxon>Hexapoda</taxon>
        <taxon>Collembola</taxon>
        <taxon>Entomobryomorpha</taxon>
        <taxon>Entomobryoidea</taxon>
        <taxon>Orchesellidae</taxon>
        <taxon>Orchesellinae</taxon>
        <taxon>Orchesella</taxon>
    </lineage>
</organism>